<dbReference type="Proteomes" id="UP001596303">
    <property type="component" value="Unassembled WGS sequence"/>
</dbReference>
<evidence type="ECO:0000313" key="9">
    <source>
        <dbReference type="EMBL" id="MFC6198090.1"/>
    </source>
</evidence>
<keyword evidence="7 8" id="KW-0472">Membrane</keyword>
<dbReference type="InterPro" id="IPR036458">
    <property type="entry name" value="Na:dicarbo_symporter_sf"/>
</dbReference>
<feature type="transmembrane region" description="Helical" evidence="8">
    <location>
        <begin position="227"/>
        <end position="255"/>
    </location>
</feature>
<dbReference type="PRINTS" id="PR00173">
    <property type="entry name" value="EDTRNSPORT"/>
</dbReference>
<evidence type="ECO:0000256" key="5">
    <source>
        <dbReference type="ARBA" id="ARBA00022847"/>
    </source>
</evidence>
<evidence type="ECO:0000256" key="7">
    <source>
        <dbReference type="ARBA" id="ARBA00023136"/>
    </source>
</evidence>
<reference evidence="10" key="1">
    <citation type="journal article" date="2019" name="Int. J. Syst. Evol. Microbiol.">
        <title>The Global Catalogue of Microorganisms (GCM) 10K type strain sequencing project: providing services to taxonomists for standard genome sequencing and annotation.</title>
        <authorList>
            <consortium name="The Broad Institute Genomics Platform"/>
            <consortium name="The Broad Institute Genome Sequencing Center for Infectious Disease"/>
            <person name="Wu L."/>
            <person name="Ma J."/>
        </authorList>
    </citation>
    <scope>NUCLEOTIDE SEQUENCE [LARGE SCALE GENOMIC DNA]</scope>
    <source>
        <strain evidence="10">CGMCC-1.15741</strain>
    </source>
</reference>
<dbReference type="InterPro" id="IPR001991">
    <property type="entry name" value="Na-dicarboxylate_symporter"/>
</dbReference>
<keyword evidence="6 8" id="KW-1133">Transmembrane helix</keyword>
<dbReference type="RefSeq" id="WP_377377976.1">
    <property type="nucleotide sequence ID" value="NZ_JBHSSW010000009.1"/>
</dbReference>
<dbReference type="PROSITE" id="PS00713">
    <property type="entry name" value="NA_DICARBOXYL_SYMP_1"/>
    <property type="match status" value="1"/>
</dbReference>
<evidence type="ECO:0000256" key="4">
    <source>
        <dbReference type="ARBA" id="ARBA00022692"/>
    </source>
</evidence>
<accession>A0ABW1S946</accession>
<gene>
    <name evidence="9" type="ORF">ACFQDM_08370</name>
</gene>
<feature type="transmembrane region" description="Helical" evidence="8">
    <location>
        <begin position="200"/>
        <end position="221"/>
    </location>
</feature>
<comment type="subcellular location">
    <subcellularLocation>
        <location evidence="1">Cell membrane</location>
        <topology evidence="1">Multi-pass membrane protein</topology>
    </subcellularLocation>
</comment>
<feature type="transmembrane region" description="Helical" evidence="8">
    <location>
        <begin position="162"/>
        <end position="179"/>
    </location>
</feature>
<evidence type="ECO:0000313" key="10">
    <source>
        <dbReference type="Proteomes" id="UP001596303"/>
    </source>
</evidence>
<feature type="transmembrane region" description="Helical" evidence="8">
    <location>
        <begin position="367"/>
        <end position="393"/>
    </location>
</feature>
<feature type="transmembrane region" description="Helical" evidence="8">
    <location>
        <begin position="12"/>
        <end position="31"/>
    </location>
</feature>
<evidence type="ECO:0000256" key="8">
    <source>
        <dbReference type="SAM" id="Phobius"/>
    </source>
</evidence>
<organism evidence="9 10">
    <name type="scientific">Ponticaulis profundi</name>
    <dbReference type="NCBI Taxonomy" id="2665222"/>
    <lineage>
        <taxon>Bacteria</taxon>
        <taxon>Pseudomonadati</taxon>
        <taxon>Pseudomonadota</taxon>
        <taxon>Alphaproteobacteria</taxon>
        <taxon>Hyphomonadales</taxon>
        <taxon>Hyphomonadaceae</taxon>
        <taxon>Ponticaulis</taxon>
    </lineage>
</organism>
<evidence type="ECO:0000256" key="6">
    <source>
        <dbReference type="ARBA" id="ARBA00022989"/>
    </source>
</evidence>
<sequence>MKAWTEITLWKRVMGGLALGLIVGLIMRYGLGLETSAPIADTWLKPFGDSFVRLIKMLVVPLIFTTLVAGVTAMGDPKKLGSLGARAIGLYLATTFVAVTLGLIMGTIFQPGNGVEIAADAGAQTEVGSKISAAQSADASIADKLLAIIPTNPAEALAQQDVLGIIFFSIIFGVGCLMAKDKAAPIQSAIESAAEVMMKVTILVMELAPFGVFFLMSWVMATKGIDILFSLGLLTIALYLACAVHMFLVYGLGIVKGILGLPLVRFFGGIRDAQAVAYSTASSAGTLPVTIENVSENLGVRKSVAASVLPVGATVNMDGTAIYLGLVALFAAQALGIEMTMAMYLSVALGATLTSIGAAAIPSAGLLLAAAVLSSIGVTEEQSLLIIAMIFPFDRLLDMMRTMTNVTGDAAVASAVAKWEGELDEEVFRKEPTI</sequence>
<dbReference type="PANTHER" id="PTHR42865:SF7">
    <property type="entry name" value="PROTON_GLUTAMATE-ASPARTATE SYMPORTER"/>
    <property type="match status" value="1"/>
</dbReference>
<evidence type="ECO:0000256" key="3">
    <source>
        <dbReference type="ARBA" id="ARBA00022475"/>
    </source>
</evidence>
<protein>
    <submittedName>
        <fullName evidence="9">Dicarboxylate/amino acid:cation symporter</fullName>
    </submittedName>
</protein>
<keyword evidence="3" id="KW-1003">Cell membrane</keyword>
<dbReference type="SUPFAM" id="SSF118215">
    <property type="entry name" value="Proton glutamate symport protein"/>
    <property type="match status" value="1"/>
</dbReference>
<feature type="transmembrane region" description="Helical" evidence="8">
    <location>
        <begin position="51"/>
        <end position="75"/>
    </location>
</feature>
<keyword evidence="10" id="KW-1185">Reference proteome</keyword>
<name>A0ABW1S946_9PROT</name>
<keyword evidence="4 8" id="KW-0812">Transmembrane</keyword>
<evidence type="ECO:0000256" key="2">
    <source>
        <dbReference type="ARBA" id="ARBA00022448"/>
    </source>
</evidence>
<dbReference type="PANTHER" id="PTHR42865">
    <property type="entry name" value="PROTON/GLUTAMATE-ASPARTATE SYMPORTER"/>
    <property type="match status" value="1"/>
</dbReference>
<dbReference type="EMBL" id="JBHSSW010000009">
    <property type="protein sequence ID" value="MFC6198090.1"/>
    <property type="molecule type" value="Genomic_DNA"/>
</dbReference>
<proteinExistence type="predicted"/>
<dbReference type="Gene3D" id="1.10.3860.10">
    <property type="entry name" value="Sodium:dicarboxylate symporter"/>
    <property type="match status" value="1"/>
</dbReference>
<keyword evidence="2" id="KW-0813">Transport</keyword>
<dbReference type="InterPro" id="IPR018107">
    <property type="entry name" value="Na-dicarboxylate_symporter_CS"/>
</dbReference>
<evidence type="ECO:0000256" key="1">
    <source>
        <dbReference type="ARBA" id="ARBA00004651"/>
    </source>
</evidence>
<keyword evidence="5" id="KW-0769">Symport</keyword>
<dbReference type="Pfam" id="PF00375">
    <property type="entry name" value="SDF"/>
    <property type="match status" value="1"/>
</dbReference>
<feature type="transmembrane region" description="Helical" evidence="8">
    <location>
        <begin position="87"/>
        <end position="109"/>
    </location>
</feature>
<comment type="caution">
    <text evidence="9">The sequence shown here is derived from an EMBL/GenBank/DDBJ whole genome shotgun (WGS) entry which is preliminary data.</text>
</comment>